<feature type="region of interest" description="Disordered" evidence="1">
    <location>
        <begin position="1"/>
        <end position="22"/>
    </location>
</feature>
<accession>A0AAV4UW24</accession>
<comment type="caution">
    <text evidence="2">The sequence shown here is derived from an EMBL/GenBank/DDBJ whole genome shotgun (WGS) entry which is preliminary data.</text>
</comment>
<dbReference type="Proteomes" id="UP001054945">
    <property type="component" value="Unassembled WGS sequence"/>
</dbReference>
<evidence type="ECO:0000256" key="1">
    <source>
        <dbReference type="SAM" id="MobiDB-lite"/>
    </source>
</evidence>
<dbReference type="EMBL" id="BPLR01013583">
    <property type="protein sequence ID" value="GIY62121.1"/>
    <property type="molecule type" value="Genomic_DNA"/>
</dbReference>
<name>A0AAV4UW24_CAEEX</name>
<proteinExistence type="predicted"/>
<gene>
    <name evidence="2" type="ORF">CEXT_646891</name>
</gene>
<sequence length="146" mass="15943">MAYSGILRQGNDGKSEGPAPQPIIAKESLPAATTNSSAPVSTSLSRSLSVVGFRPVVTCAVLQEEMDCATAEGEGPFQDHPRTQPDVRLELIPNLTQPQINCERLRRSTALLNKATSDLAMTIKYWQDLGDNSDKDLDKTMERKNK</sequence>
<keyword evidence="3" id="KW-1185">Reference proteome</keyword>
<reference evidence="2 3" key="1">
    <citation type="submission" date="2021-06" db="EMBL/GenBank/DDBJ databases">
        <title>Caerostris extrusa draft genome.</title>
        <authorList>
            <person name="Kono N."/>
            <person name="Arakawa K."/>
        </authorList>
    </citation>
    <scope>NUCLEOTIDE SEQUENCE [LARGE SCALE GENOMIC DNA]</scope>
</reference>
<evidence type="ECO:0000313" key="2">
    <source>
        <dbReference type="EMBL" id="GIY62121.1"/>
    </source>
</evidence>
<organism evidence="2 3">
    <name type="scientific">Caerostris extrusa</name>
    <name type="common">Bark spider</name>
    <name type="synonym">Caerostris bankana</name>
    <dbReference type="NCBI Taxonomy" id="172846"/>
    <lineage>
        <taxon>Eukaryota</taxon>
        <taxon>Metazoa</taxon>
        <taxon>Ecdysozoa</taxon>
        <taxon>Arthropoda</taxon>
        <taxon>Chelicerata</taxon>
        <taxon>Arachnida</taxon>
        <taxon>Araneae</taxon>
        <taxon>Araneomorphae</taxon>
        <taxon>Entelegynae</taxon>
        <taxon>Araneoidea</taxon>
        <taxon>Araneidae</taxon>
        <taxon>Caerostris</taxon>
    </lineage>
</organism>
<protein>
    <submittedName>
        <fullName evidence="2">Uncharacterized protein</fullName>
    </submittedName>
</protein>
<evidence type="ECO:0000313" key="3">
    <source>
        <dbReference type="Proteomes" id="UP001054945"/>
    </source>
</evidence>
<dbReference type="AlphaFoldDB" id="A0AAV4UW24"/>